<proteinExistence type="evidence at protein level"/>
<sequence length="530" mass="56105">MARGCGQTAEFRKESSHRPLSGEGDRVRFAVRGSSLGTTSLQFVAGGPGANQVASEVLSVQVFAPLKLDPRNITLVVGATFQLWYSGGPQPEGQVEFSLEGNASVASVSTSGVVTASALGSVNVAARSLDSDSGVVYSQDLTSVHVVALTSIRIQPALSRMLSGTELPAFATGSNEFETPFSFCSAEPPLLFRWSVSDPRLLALEAPLVQEGLQPREENVCAVRLRALGTPGRVALRLQVSVSEDAPDASRQQLLDNAPLDAQLQIQILPSLELVNPSLPGTGPILLTPHAKLPLKSSRDHEGSVAYALERPEHASLRLEEGPLLASGAHTGLAVLNVSLAEPFGLVHRILTPVEVRPASFLQGLLEPGVRQEPLLRPTLPLGLSCPLAVSLHDELGRRFHATGTRLAHRSSRRDLVRVSEGAANGSLALHCVAAGRTVLRLWDRDDARLQTFVSLRTGPALEPRPDRISVGDVVCFQTPLQAANGSPGVWSQTGDQLAVEPGSGVAVALKPGTALLRYSVAPQLQSTLQ</sequence>
<evidence type="ECO:0000313" key="3">
    <source>
        <dbReference type="EMBL" id="EEC13950.1"/>
    </source>
</evidence>
<accession>B7Q528</accession>
<evidence type="ECO:0000259" key="2">
    <source>
        <dbReference type="SMART" id="SM00635"/>
    </source>
</evidence>
<dbReference type="InterPro" id="IPR057586">
    <property type="entry name" value="Ig_NUP210_16th"/>
</dbReference>
<feature type="non-terminal residue" evidence="3">
    <location>
        <position position="530"/>
    </location>
</feature>
<dbReference type="SMART" id="SM00635">
    <property type="entry name" value="BID_2"/>
    <property type="match status" value="1"/>
</dbReference>
<dbReference type="EMBL" id="ABJB010816234">
    <property type="status" value="NOT_ANNOTATED_CDS"/>
    <property type="molecule type" value="Genomic_DNA"/>
</dbReference>
<dbReference type="Pfam" id="PF26183">
    <property type="entry name" value="Ig_NUP210_14th"/>
    <property type="match status" value="1"/>
</dbReference>
<dbReference type="InterPro" id="IPR045197">
    <property type="entry name" value="NUP210-like"/>
</dbReference>
<evidence type="ECO:0000256" key="1">
    <source>
        <dbReference type="SAM" id="MobiDB-lite"/>
    </source>
</evidence>
<gene>
    <name evidence="3" type="ORF">IscW_ISCW010656</name>
</gene>
<dbReference type="VEuPathDB" id="VectorBase:ISCI010656"/>
<evidence type="ECO:0007829" key="6">
    <source>
        <dbReference type="PeptideAtlas" id="B7Q528"/>
    </source>
</evidence>
<dbReference type="VEuPathDB" id="VectorBase:ISCP_011080"/>
<dbReference type="Proteomes" id="UP000001555">
    <property type="component" value="Unassembled WGS sequence"/>
</dbReference>
<dbReference type="EMBL" id="DS859325">
    <property type="protein sequence ID" value="EEC13950.1"/>
    <property type="molecule type" value="Genomic_DNA"/>
</dbReference>
<evidence type="ECO:0000313" key="4">
    <source>
        <dbReference type="EnsemblMetazoa" id="ISCW010656-PA"/>
    </source>
</evidence>
<dbReference type="Pfam" id="PF02368">
    <property type="entry name" value="Big_2"/>
    <property type="match status" value="1"/>
</dbReference>
<dbReference type="InterPro" id="IPR008964">
    <property type="entry name" value="Invasin/intimin_cell_adhesion"/>
</dbReference>
<dbReference type="PaxDb" id="6945-B7Q528"/>
<dbReference type="EMBL" id="ABJB010556432">
    <property type="status" value="NOT_ANNOTATED_CDS"/>
    <property type="molecule type" value="Genomic_DNA"/>
</dbReference>
<dbReference type="Pfam" id="PF25354">
    <property type="entry name" value="Ig_NUP210_16th"/>
    <property type="match status" value="1"/>
</dbReference>
<dbReference type="EnsemblMetazoa" id="ISCW010656-RA">
    <property type="protein sequence ID" value="ISCW010656-PA"/>
    <property type="gene ID" value="ISCW010656"/>
</dbReference>
<name>B7Q528_IXOSC</name>
<dbReference type="VEuPathDB" id="VectorBase:ISCW010656"/>
<dbReference type="PANTHER" id="PTHR23019">
    <property type="entry name" value="NUCLEAR PORE MEMBRANE GLYCOPROTEIN GP210-RELATED"/>
    <property type="match status" value="1"/>
</dbReference>
<feature type="domain" description="BIG2" evidence="2">
    <location>
        <begin position="62"/>
        <end position="138"/>
    </location>
</feature>
<feature type="region of interest" description="Disordered" evidence="1">
    <location>
        <begin position="1"/>
        <end position="24"/>
    </location>
</feature>
<dbReference type="HOGENOM" id="CLU_514466_0_0_1"/>
<dbReference type="PANTHER" id="PTHR23019:SF0">
    <property type="entry name" value="NUCLEAR PORE MEMBRANE GLYCOPROTEIN 210"/>
    <property type="match status" value="1"/>
</dbReference>
<dbReference type="EMBL" id="ABJB010385935">
    <property type="status" value="NOT_ANNOTATED_CDS"/>
    <property type="molecule type" value="Genomic_DNA"/>
</dbReference>
<dbReference type="InParanoid" id="B7Q528"/>
<keyword evidence="5" id="KW-1185">Reference proteome</keyword>
<dbReference type="Gene3D" id="2.60.40.1080">
    <property type="match status" value="1"/>
</dbReference>
<reference evidence="4" key="2">
    <citation type="submission" date="2020-05" db="UniProtKB">
        <authorList>
            <consortium name="EnsemblMetazoa"/>
        </authorList>
    </citation>
    <scope>IDENTIFICATION</scope>
    <source>
        <strain evidence="4">wikel</strain>
    </source>
</reference>
<dbReference type="InterPro" id="IPR055094">
    <property type="entry name" value="NUP210_Ig15"/>
</dbReference>
<reference evidence="3 5" key="1">
    <citation type="submission" date="2008-03" db="EMBL/GenBank/DDBJ databases">
        <title>Annotation of Ixodes scapularis.</title>
        <authorList>
            <consortium name="Ixodes scapularis Genome Project Consortium"/>
            <person name="Caler E."/>
            <person name="Hannick L.I."/>
            <person name="Bidwell S."/>
            <person name="Joardar V."/>
            <person name="Thiagarajan M."/>
            <person name="Amedeo P."/>
            <person name="Galinsky K.J."/>
            <person name="Schobel S."/>
            <person name="Inman J."/>
            <person name="Hostetler J."/>
            <person name="Miller J."/>
            <person name="Hammond M."/>
            <person name="Megy K."/>
            <person name="Lawson D."/>
            <person name="Kodira C."/>
            <person name="Sutton G."/>
            <person name="Meyer J."/>
            <person name="Hill C.A."/>
            <person name="Birren B."/>
            <person name="Nene V."/>
            <person name="Collins F."/>
            <person name="Alarcon-Chaidez F."/>
            <person name="Wikel S."/>
            <person name="Strausberg R."/>
        </authorList>
    </citation>
    <scope>NUCLEOTIDE SEQUENCE [LARGE SCALE GENOMIC DNA]</scope>
    <source>
        <strain evidence="5">Wikel</strain>
        <strain evidence="3">Wikel colony</strain>
    </source>
</reference>
<dbReference type="OrthoDB" id="361283at2759"/>
<dbReference type="InterPro" id="IPR058779">
    <property type="entry name" value="Ig_NUP210_13th"/>
</dbReference>
<dbReference type="InterPro" id="IPR003343">
    <property type="entry name" value="Big_2"/>
</dbReference>
<evidence type="ECO:0000313" key="5">
    <source>
        <dbReference type="Proteomes" id="UP000001555"/>
    </source>
</evidence>
<dbReference type="EMBL" id="ABJB010393902">
    <property type="status" value="NOT_ANNOTATED_CDS"/>
    <property type="molecule type" value="Genomic_DNA"/>
</dbReference>
<dbReference type="STRING" id="6945.B7Q528"/>
<dbReference type="SUPFAM" id="SSF49373">
    <property type="entry name" value="Invasin/intimin cell-adhesion fragments"/>
    <property type="match status" value="1"/>
</dbReference>
<keyword evidence="6" id="KW-1267">Proteomics identification</keyword>
<protein>
    <recommendedName>
        <fullName evidence="2">BIG2 domain-containing protein</fullName>
    </recommendedName>
</protein>
<dbReference type="Pfam" id="PF26181">
    <property type="entry name" value="Ig_NUP210_13th"/>
    <property type="match status" value="1"/>
</dbReference>
<dbReference type="AlphaFoldDB" id="B7Q528"/>
<organism>
    <name type="scientific">Ixodes scapularis</name>
    <name type="common">Black-legged tick</name>
    <name type="synonym">Deer tick</name>
    <dbReference type="NCBI Taxonomy" id="6945"/>
    <lineage>
        <taxon>Eukaryota</taxon>
        <taxon>Metazoa</taxon>
        <taxon>Ecdysozoa</taxon>
        <taxon>Arthropoda</taxon>
        <taxon>Chelicerata</taxon>
        <taxon>Arachnida</taxon>
        <taxon>Acari</taxon>
        <taxon>Parasitiformes</taxon>
        <taxon>Ixodida</taxon>
        <taxon>Ixodoidea</taxon>
        <taxon>Ixodidae</taxon>
        <taxon>Ixodinae</taxon>
        <taxon>Ixodes</taxon>
    </lineage>
</organism>
<dbReference type="Pfam" id="PF22959">
    <property type="entry name" value="Ig_NUP210_15th"/>
    <property type="match status" value="1"/>
</dbReference>